<organism evidence="7 8">
    <name type="scientific">Steccherinum ochraceum</name>
    <dbReference type="NCBI Taxonomy" id="92696"/>
    <lineage>
        <taxon>Eukaryota</taxon>
        <taxon>Fungi</taxon>
        <taxon>Dikarya</taxon>
        <taxon>Basidiomycota</taxon>
        <taxon>Agaricomycotina</taxon>
        <taxon>Agaricomycetes</taxon>
        <taxon>Polyporales</taxon>
        <taxon>Steccherinaceae</taxon>
        <taxon>Steccherinum</taxon>
    </lineage>
</organism>
<dbReference type="InterPro" id="IPR050305">
    <property type="entry name" value="Small_GTPase_Rab"/>
</dbReference>
<dbReference type="Proteomes" id="UP000292702">
    <property type="component" value="Unassembled WGS sequence"/>
</dbReference>
<dbReference type="FunFam" id="3.40.50.300:FF:001447">
    <property type="entry name" value="Ras-related protein Rab-1B"/>
    <property type="match status" value="1"/>
</dbReference>
<dbReference type="InterPro" id="IPR027417">
    <property type="entry name" value="P-loop_NTPase"/>
</dbReference>
<dbReference type="EMBL" id="RWJN01000022">
    <property type="protein sequence ID" value="TCD70376.1"/>
    <property type="molecule type" value="Genomic_DNA"/>
</dbReference>
<dbReference type="OrthoDB" id="18798at2759"/>
<feature type="compositionally biased region" description="Polar residues" evidence="6">
    <location>
        <begin position="321"/>
        <end position="336"/>
    </location>
</feature>
<name>A0A4R0RRF1_9APHY</name>
<evidence type="ECO:0000313" key="7">
    <source>
        <dbReference type="EMBL" id="TCD70376.1"/>
    </source>
</evidence>
<dbReference type="SUPFAM" id="SSF52540">
    <property type="entry name" value="P-loop containing nucleoside triphosphate hydrolases"/>
    <property type="match status" value="2"/>
</dbReference>
<evidence type="ECO:0000256" key="6">
    <source>
        <dbReference type="SAM" id="MobiDB-lite"/>
    </source>
</evidence>
<dbReference type="SMART" id="SM00174">
    <property type="entry name" value="RHO"/>
    <property type="match status" value="1"/>
</dbReference>
<comment type="subcellular location">
    <subcellularLocation>
        <location evidence="5">Endomembrane system</location>
        <topology evidence="5">Lipid-anchor</topology>
        <orientation evidence="5">Cytoplasmic side</orientation>
    </subcellularLocation>
</comment>
<protein>
    <submittedName>
        <fullName evidence="7">GTP-binding protein</fullName>
    </submittedName>
</protein>
<dbReference type="GO" id="GO:0012505">
    <property type="term" value="C:endomembrane system"/>
    <property type="evidence" value="ECO:0007669"/>
    <property type="project" value="UniProtKB-SubCell"/>
</dbReference>
<dbReference type="PROSITE" id="PS51419">
    <property type="entry name" value="RAB"/>
    <property type="match status" value="2"/>
</dbReference>
<evidence type="ECO:0000256" key="3">
    <source>
        <dbReference type="ARBA" id="ARBA00023134"/>
    </source>
</evidence>
<feature type="compositionally biased region" description="Basic and acidic residues" evidence="6">
    <location>
        <begin position="354"/>
        <end position="370"/>
    </location>
</feature>
<evidence type="ECO:0000313" key="8">
    <source>
        <dbReference type="Proteomes" id="UP000292702"/>
    </source>
</evidence>
<dbReference type="PANTHER" id="PTHR47980">
    <property type="entry name" value="LD44762P"/>
    <property type="match status" value="1"/>
</dbReference>
<dbReference type="InterPro" id="IPR005225">
    <property type="entry name" value="Small_GTP-bd"/>
</dbReference>
<keyword evidence="4" id="KW-0449">Lipoprotein</keyword>
<feature type="compositionally biased region" description="Polar residues" evidence="6">
    <location>
        <begin position="801"/>
        <end position="819"/>
    </location>
</feature>
<dbReference type="SMART" id="SM00175">
    <property type="entry name" value="RAB"/>
    <property type="match status" value="2"/>
</dbReference>
<dbReference type="PRINTS" id="PR00449">
    <property type="entry name" value="RASTRNSFRMNG"/>
</dbReference>
<dbReference type="NCBIfam" id="TIGR00231">
    <property type="entry name" value="small_GTP"/>
    <property type="match status" value="2"/>
</dbReference>
<dbReference type="SMART" id="SM00173">
    <property type="entry name" value="RAS"/>
    <property type="match status" value="1"/>
</dbReference>
<sequence>MLAAFKNLTYAPVERSGDRDMDITVMIIGDAGAGKTCLAERFCHYKYTPGMHTTQFTAIVPATFALDGRFMNIHVIDPPGAEEFTQPLPDYIPHARGIVIVFNTKDSLSNITERWYPLIKKYATRGTCQLLVRTQMDVRDNDANLTKLGREFAQELGIKFAETSAQDNVGVDSAFSMLVRDILKAPPPPAVQTKWVPVKSPLASVHQQDLVQEESSRKIAEFAVDSPSTPLAMSPTPTDKSPRPSSLMLAKELLLTWAKELPDVPDVTKEALATDLLHSSSAIRIEEDRKASLDGVPRALTPSPVDELSSNRSSWELEDIPQSSEPPAETRSSTPSIIELPIDSTGAATMPLEPHADRPGNQEVEDKSQAKDAQIVQQQEKIDNLERIIADMALQRRKEVTHLHDQITSLVKEVTDTKKNQSREFIDGKAELENKTKELSSVTAQNVQLREGLLSMRAFNERLLASVLPKNPSPLQVFQAAEIEMRAAFKNLIRSPDSRSGTSESDIRVMIIGDAGAGKTCLAERFCHRKYTPGMRITRFTAVVPATFALDGQLMKIFVIDPPGAEEFIQPLPDYIPHARGIMIVFNNEDSLSNITERWYPLIKKHVSRGTCQMLVRTQIDDRGGGPNLTELGRQLAEELGISYAETSAQKDFGVDEAFNMLVRDILKAPPPLPLQTKWVPLVSPFATVESVTQKQKLARRPPPESAIDFPDGPHSTPSVRLSSPSLSSLMINLMQEKELPENSDVLYETSMNTNEQASSSSLVHAAVEQTPSGVLGSISASRIDEPSGKRLSMAFEGDSKSASPAETPASDTRSSSPSILELPTESAGAMIAVPDANADSIRQEWEDKLKAKDEHILQQQEKINTFEKTVADMALQHRKEVTHLHEQITALVKEVTDTKKNQSKELIDGKAELEKKSRELSSVTAQNLQLREGLLSMRALNERLLAPIPPDNPLFELIERGTDNGIGYEKQRMTMMTLKNSSFEGTYL</sequence>
<reference evidence="7 8" key="1">
    <citation type="submission" date="2018-11" db="EMBL/GenBank/DDBJ databases">
        <title>Genome assembly of Steccherinum ochraceum LE-BIN_3174, the white-rot fungus of the Steccherinaceae family (The Residual Polyporoid clade, Polyporales, Basidiomycota).</title>
        <authorList>
            <person name="Fedorova T.V."/>
            <person name="Glazunova O.A."/>
            <person name="Landesman E.O."/>
            <person name="Moiseenko K.V."/>
            <person name="Psurtseva N.V."/>
            <person name="Savinova O.S."/>
            <person name="Shakhova N.V."/>
            <person name="Tyazhelova T.V."/>
            <person name="Vasina D.V."/>
        </authorList>
    </citation>
    <scope>NUCLEOTIDE SEQUENCE [LARGE SCALE GENOMIC DNA]</scope>
    <source>
        <strain evidence="7 8">LE-BIN_3174</strain>
    </source>
</reference>
<comment type="caution">
    <text evidence="7">The sequence shown here is derived from an EMBL/GenBank/DDBJ whole genome shotgun (WGS) entry which is preliminary data.</text>
</comment>
<evidence type="ECO:0000256" key="4">
    <source>
        <dbReference type="ARBA" id="ARBA00023288"/>
    </source>
</evidence>
<dbReference type="Pfam" id="PF00071">
    <property type="entry name" value="Ras"/>
    <property type="match status" value="2"/>
</dbReference>
<dbReference type="InterPro" id="IPR001806">
    <property type="entry name" value="Small_GTPase"/>
</dbReference>
<dbReference type="STRING" id="92696.A0A4R0RRF1"/>
<feature type="compositionally biased region" description="Polar residues" evidence="6">
    <location>
        <begin position="226"/>
        <end position="239"/>
    </location>
</feature>
<dbReference type="GO" id="GO:0003924">
    <property type="term" value="F:GTPase activity"/>
    <property type="evidence" value="ECO:0007669"/>
    <property type="project" value="InterPro"/>
</dbReference>
<dbReference type="AlphaFoldDB" id="A0A4R0RRF1"/>
<evidence type="ECO:0000256" key="1">
    <source>
        <dbReference type="ARBA" id="ARBA00006270"/>
    </source>
</evidence>
<dbReference type="GO" id="GO:0005525">
    <property type="term" value="F:GTP binding"/>
    <property type="evidence" value="ECO:0007669"/>
    <property type="project" value="UniProtKB-KW"/>
</dbReference>
<dbReference type="Gene3D" id="3.40.50.300">
    <property type="entry name" value="P-loop containing nucleotide triphosphate hydrolases"/>
    <property type="match status" value="2"/>
</dbReference>
<feature type="region of interest" description="Disordered" evidence="6">
    <location>
        <begin position="795"/>
        <end position="827"/>
    </location>
</feature>
<dbReference type="CDD" id="cd00154">
    <property type="entry name" value="Rab"/>
    <property type="match status" value="2"/>
</dbReference>
<evidence type="ECO:0000256" key="5">
    <source>
        <dbReference type="ARBA" id="ARBA00046278"/>
    </source>
</evidence>
<keyword evidence="3" id="KW-0342">GTP-binding</keyword>
<feature type="region of interest" description="Disordered" evidence="6">
    <location>
        <begin position="223"/>
        <end position="244"/>
    </location>
</feature>
<feature type="region of interest" description="Disordered" evidence="6">
    <location>
        <begin position="294"/>
        <end position="373"/>
    </location>
</feature>
<feature type="region of interest" description="Disordered" evidence="6">
    <location>
        <begin position="694"/>
        <end position="723"/>
    </location>
</feature>
<comment type="similarity">
    <text evidence="1">Belongs to the small GTPase superfamily. Rab family.</text>
</comment>
<accession>A0A4R0RRF1</accession>
<keyword evidence="2" id="KW-0547">Nucleotide-binding</keyword>
<keyword evidence="8" id="KW-1185">Reference proteome</keyword>
<gene>
    <name evidence="7" type="primary">SEC4_1</name>
    <name evidence="7" type="ORF">EIP91_003728</name>
</gene>
<proteinExistence type="inferred from homology"/>
<evidence type="ECO:0000256" key="2">
    <source>
        <dbReference type="ARBA" id="ARBA00022741"/>
    </source>
</evidence>